<dbReference type="EMBL" id="GG697240">
    <property type="protein sequence ID" value="EET90003.1"/>
    <property type="molecule type" value="Genomic_DNA"/>
</dbReference>
<evidence type="ECO:0000256" key="1">
    <source>
        <dbReference type="ARBA" id="ARBA00022801"/>
    </source>
</evidence>
<dbReference type="PANTHER" id="PTHR42680:SF3">
    <property type="entry name" value="DCTP DEAMINASE"/>
    <property type="match status" value="1"/>
</dbReference>
<gene>
    <name evidence="3" type="ORF">UNLARM2_0447</name>
</gene>
<keyword evidence="4" id="KW-1185">Reference proteome</keyword>
<protein>
    <submittedName>
        <fullName evidence="3">Deoxycytidine triphosphate deaminase</fullName>
    </submittedName>
</protein>
<accession>C7DHA1</accession>
<keyword evidence="1" id="KW-0378">Hydrolase</keyword>
<evidence type="ECO:0000256" key="2">
    <source>
        <dbReference type="ARBA" id="ARBA00023080"/>
    </source>
</evidence>
<dbReference type="InterPro" id="IPR011962">
    <property type="entry name" value="dCTP_deaminase"/>
</dbReference>
<dbReference type="GO" id="GO:0006229">
    <property type="term" value="P:dUTP biosynthetic process"/>
    <property type="evidence" value="ECO:0007669"/>
    <property type="project" value="InterPro"/>
</dbReference>
<evidence type="ECO:0000313" key="3">
    <source>
        <dbReference type="EMBL" id="EET90003.1"/>
    </source>
</evidence>
<organism evidence="3 4">
    <name type="scientific">Candidatus Micrarchaeum acidiphilum ARMAN-2</name>
    <dbReference type="NCBI Taxonomy" id="425595"/>
    <lineage>
        <taxon>Archaea</taxon>
        <taxon>Candidatus Micrarchaeota</taxon>
        <taxon>Candidatus Micrarchaeia</taxon>
        <taxon>Candidatus Micrarchaeales</taxon>
        <taxon>Candidatus Micrarchaeaceae</taxon>
        <taxon>Candidatus Micrarchaeum</taxon>
    </lineage>
</organism>
<dbReference type="NCBIfam" id="TIGR02274">
    <property type="entry name" value="dCTP_deam"/>
    <property type="match status" value="1"/>
</dbReference>
<dbReference type="SUPFAM" id="SSF51283">
    <property type="entry name" value="dUTPase-like"/>
    <property type="match status" value="1"/>
</dbReference>
<dbReference type="Gene3D" id="2.70.40.10">
    <property type="match status" value="1"/>
</dbReference>
<reference evidence="3 4" key="2">
    <citation type="journal article" date="2010" name="Proc. Natl. Acad. Sci. U.S.A.">
        <title>Enigmatic, ultrasmall, uncultivated Archaea.</title>
        <authorList>
            <person name="Baker B.J."/>
            <person name="Comolli L.R."/>
            <person name="Dick G.J."/>
            <person name="Hauser L.J."/>
            <person name="Hyatt D."/>
            <person name="Dill B.D."/>
            <person name="Land M.L."/>
            <person name="Verberkmoes N.C."/>
            <person name="Hettich R.L."/>
            <person name="Banfield J.F."/>
        </authorList>
    </citation>
    <scope>NUCLEOTIDE SEQUENCE [LARGE SCALE GENOMIC DNA]</scope>
    <source>
        <strain evidence="3">ARMAN-2</strain>
    </source>
</reference>
<reference evidence="3 4" key="1">
    <citation type="journal article" date="2009" name="Genome Biol.">
        <title>Community-wide analysis of microbial genome sequence signatures.</title>
        <authorList>
            <person name="Dick G.J."/>
            <person name="Andersson A.F."/>
            <person name="Baker B.J."/>
            <person name="Simmons S.L."/>
            <person name="Thomas B.C."/>
            <person name="Yelton A.P."/>
            <person name="Banfield J.F."/>
        </authorList>
    </citation>
    <scope>NUCLEOTIDE SEQUENCE [LARGE SCALE GENOMIC DNA]</scope>
    <source>
        <strain evidence="3">ARMAN-2</strain>
    </source>
</reference>
<dbReference type="PANTHER" id="PTHR42680">
    <property type="entry name" value="DCTP DEAMINASE"/>
    <property type="match status" value="1"/>
</dbReference>
<dbReference type="CDD" id="cd07557">
    <property type="entry name" value="trimeric_dUTPase"/>
    <property type="match status" value="1"/>
</dbReference>
<keyword evidence="2" id="KW-0546">Nucleotide metabolism</keyword>
<dbReference type="InterPro" id="IPR036157">
    <property type="entry name" value="dUTPase-like_sf"/>
</dbReference>
<name>C7DHA1_MICA2</name>
<dbReference type="AlphaFoldDB" id="C7DHA1"/>
<proteinExistence type="predicted"/>
<dbReference type="Pfam" id="PF22769">
    <property type="entry name" value="DCD"/>
    <property type="match status" value="1"/>
</dbReference>
<dbReference type="InterPro" id="IPR033704">
    <property type="entry name" value="dUTPase_trimeric"/>
</dbReference>
<dbReference type="GO" id="GO:0008829">
    <property type="term" value="F:dCTP deaminase activity"/>
    <property type="evidence" value="ECO:0007669"/>
    <property type="project" value="InterPro"/>
</dbReference>
<evidence type="ECO:0000313" key="4">
    <source>
        <dbReference type="Proteomes" id="UP000332487"/>
    </source>
</evidence>
<dbReference type="Proteomes" id="UP000332487">
    <property type="component" value="Unassembled WGS sequence"/>
</dbReference>
<sequence length="178" mass="20089">MILSDVDILNMIKNKRLGIKPFDRKIVRENGIDCRLDDQIAHHVVPDADFVMDPTNPEHIAKSYSVMKNQKKLIIKPHEQVLLSTYEKLSIPDSVAGFVELRSTWARHGLSMPPTIIDAGFEGTVTLEVINNAPYSIILRPKQNFAHIILVKLDNKSENAYSGFYSGQNGIRLPKVLK</sequence>